<organism evidence="1 2">
    <name type="scientific">Aspergillus melleus</name>
    <dbReference type="NCBI Taxonomy" id="138277"/>
    <lineage>
        <taxon>Eukaryota</taxon>
        <taxon>Fungi</taxon>
        <taxon>Dikarya</taxon>
        <taxon>Ascomycota</taxon>
        <taxon>Pezizomycotina</taxon>
        <taxon>Eurotiomycetes</taxon>
        <taxon>Eurotiomycetidae</taxon>
        <taxon>Eurotiales</taxon>
        <taxon>Aspergillaceae</taxon>
        <taxon>Aspergillus</taxon>
        <taxon>Aspergillus subgen. Circumdati</taxon>
    </lineage>
</organism>
<sequence length="596" mass="67057">MPPLDGFSDNSFQSRPDIVRAAASIVSALEPYKSKGKARVKLPIATAAGFDDVAAQLEGFARPLWAVPLLLNEEIENSAHFESWIQGLVTGTDPESPEYWGDLDDVDQRMVEMESIAFALLSNGNAFLGSMSERAKRNLATWLRQVNSRRVSRDDVQDQIDADFTTLDSFGIGEGWSSDGLWGNERKQADYYSGSFAIQFAQLLYIRFVGDEDPTRCEKYRRQAQEFGGIFWRYFDNDGAAIPFGRSMTYRFAFAAFWSAMACADVHLSATCGSIGVIKGMLLRHLRWWAKHTEIFNLDGTLNIGFTYPNMYLSEAYNSPQSVYWCLKTFTVLMLPTSHIFWTVPELPHPLALSSPSPQPPTPVQVAWPPRHILCNAPEHHFLLSSGQMSRKAHKGREAKYGKFAYSSAFGFSVPAGFLLEQLAPDSTICASHDDGESWAMRSEPYDERLINVGINDTFQQEQVIQALASEWRPWKYLDLYITTVLIPLVKIFPGWHARIHRVTYRKTPWIDNLQIVDSGFALGAETPAGGFITPEHHLKLNRSERNARQELCLVSGVFAVAGSAGLDKDTIRGMWSRRPRLRLEVVSDEMNISVL</sequence>
<accession>A0ACC3B4X0</accession>
<keyword evidence="2" id="KW-1185">Reference proteome</keyword>
<protein>
    <submittedName>
        <fullName evidence="1">Uncharacterized protein</fullName>
    </submittedName>
</protein>
<evidence type="ECO:0000313" key="2">
    <source>
        <dbReference type="Proteomes" id="UP001177260"/>
    </source>
</evidence>
<name>A0ACC3B4X0_9EURO</name>
<proteinExistence type="predicted"/>
<comment type="caution">
    <text evidence="1">The sequence shown here is derived from an EMBL/GenBank/DDBJ whole genome shotgun (WGS) entry which is preliminary data.</text>
</comment>
<gene>
    <name evidence="1" type="ORF">N8T08_004400</name>
</gene>
<dbReference type="Proteomes" id="UP001177260">
    <property type="component" value="Unassembled WGS sequence"/>
</dbReference>
<dbReference type="EMBL" id="JAOPJF010000025">
    <property type="protein sequence ID" value="KAK1145247.1"/>
    <property type="molecule type" value="Genomic_DNA"/>
</dbReference>
<evidence type="ECO:0000313" key="1">
    <source>
        <dbReference type="EMBL" id="KAK1145247.1"/>
    </source>
</evidence>
<reference evidence="1 2" key="1">
    <citation type="journal article" date="2023" name="ACS Omega">
        <title>Identification of the Neoaspergillic Acid Biosynthesis Gene Cluster by Establishing an In Vitro CRISPR-Ribonucleoprotein Genetic System in Aspergillus melleus.</title>
        <authorList>
            <person name="Yuan B."/>
            <person name="Grau M.F."/>
            <person name="Murata R.M."/>
            <person name="Torok T."/>
            <person name="Venkateswaran K."/>
            <person name="Stajich J.E."/>
            <person name="Wang C.C.C."/>
        </authorList>
    </citation>
    <scope>NUCLEOTIDE SEQUENCE [LARGE SCALE GENOMIC DNA]</scope>
    <source>
        <strain evidence="1 2">IMV 1140</strain>
    </source>
</reference>